<dbReference type="Gene3D" id="2.170.130.10">
    <property type="entry name" value="TonB-dependent receptor, plug domain"/>
    <property type="match status" value="1"/>
</dbReference>
<evidence type="ECO:0000256" key="6">
    <source>
        <dbReference type="ARBA" id="ARBA00023136"/>
    </source>
</evidence>
<dbReference type="InterPro" id="IPR010100">
    <property type="entry name" value="TonB-dep_Cu_rcpt"/>
</dbReference>
<evidence type="ECO:0000256" key="3">
    <source>
        <dbReference type="ARBA" id="ARBA00022452"/>
    </source>
</evidence>
<dbReference type="GO" id="GO:0009279">
    <property type="term" value="C:cell outer membrane"/>
    <property type="evidence" value="ECO:0007669"/>
    <property type="project" value="UniProtKB-SubCell"/>
</dbReference>
<keyword evidence="14" id="KW-1185">Reference proteome</keyword>
<evidence type="ECO:0000256" key="4">
    <source>
        <dbReference type="ARBA" id="ARBA00022692"/>
    </source>
</evidence>
<dbReference type="InterPro" id="IPR012910">
    <property type="entry name" value="Plug_dom"/>
</dbReference>
<evidence type="ECO:0000259" key="12">
    <source>
        <dbReference type="Pfam" id="PF07715"/>
    </source>
</evidence>
<evidence type="ECO:0000256" key="9">
    <source>
        <dbReference type="RuleBase" id="RU003357"/>
    </source>
</evidence>
<evidence type="ECO:0000256" key="2">
    <source>
        <dbReference type="ARBA" id="ARBA00022448"/>
    </source>
</evidence>
<dbReference type="InterPro" id="IPR039426">
    <property type="entry name" value="TonB-dep_rcpt-like"/>
</dbReference>
<dbReference type="SUPFAM" id="SSF56935">
    <property type="entry name" value="Porins"/>
    <property type="match status" value="1"/>
</dbReference>
<dbReference type="EMBL" id="QUZT01000045">
    <property type="protein sequence ID" value="TFY89976.1"/>
    <property type="molecule type" value="Genomic_DNA"/>
</dbReference>
<keyword evidence="10" id="KW-0732">Signal</keyword>
<comment type="subcellular location">
    <subcellularLocation>
        <location evidence="1 8">Cell outer membrane</location>
        <topology evidence="1 8">Multi-pass membrane protein</topology>
    </subcellularLocation>
</comment>
<keyword evidence="4 8" id="KW-0812">Transmembrane</keyword>
<dbReference type="Gene3D" id="2.40.170.20">
    <property type="entry name" value="TonB-dependent receptor, beta-barrel domain"/>
    <property type="match status" value="1"/>
</dbReference>
<accession>A0A4Z0AT49</accession>
<keyword evidence="7 8" id="KW-0998">Cell outer membrane</keyword>
<name>A0A4Z0AT49_9PSED</name>
<feature type="signal peptide" evidence="10">
    <location>
        <begin position="1"/>
        <end position="28"/>
    </location>
</feature>
<evidence type="ECO:0000313" key="13">
    <source>
        <dbReference type="EMBL" id="TFY89976.1"/>
    </source>
</evidence>
<evidence type="ECO:0000256" key="8">
    <source>
        <dbReference type="PROSITE-ProRule" id="PRU01360"/>
    </source>
</evidence>
<dbReference type="PANTHER" id="PTHR30069:SF49">
    <property type="entry name" value="OUTER MEMBRANE PROTEIN C"/>
    <property type="match status" value="1"/>
</dbReference>
<organism evidence="13 14">
    <name type="scientific">Pseudomonas nabeulensis</name>
    <dbReference type="NCBI Taxonomy" id="2293833"/>
    <lineage>
        <taxon>Bacteria</taxon>
        <taxon>Pseudomonadati</taxon>
        <taxon>Pseudomonadota</taxon>
        <taxon>Gammaproteobacteria</taxon>
        <taxon>Pseudomonadales</taxon>
        <taxon>Pseudomonadaceae</taxon>
        <taxon>Pseudomonas</taxon>
    </lineage>
</organism>
<proteinExistence type="inferred from homology"/>
<comment type="caution">
    <text evidence="13">The sequence shown here is derived from an EMBL/GenBank/DDBJ whole genome shotgun (WGS) entry which is preliminary data.</text>
</comment>
<keyword evidence="13" id="KW-0675">Receptor</keyword>
<gene>
    <name evidence="13" type="ORF">DYL61_21450</name>
</gene>
<dbReference type="Pfam" id="PF07715">
    <property type="entry name" value="Plug"/>
    <property type="match status" value="1"/>
</dbReference>
<keyword evidence="2 8" id="KW-0813">Transport</keyword>
<dbReference type="NCBIfam" id="TIGR01778">
    <property type="entry name" value="TonB-copper"/>
    <property type="match status" value="1"/>
</dbReference>
<comment type="similarity">
    <text evidence="8 9">Belongs to the TonB-dependent receptor family.</text>
</comment>
<feature type="chain" id="PRO_5021431427" evidence="10">
    <location>
        <begin position="29"/>
        <end position="676"/>
    </location>
</feature>
<keyword evidence="5 9" id="KW-0798">TonB box</keyword>
<reference evidence="13 14" key="1">
    <citation type="journal article" date="2019" name="Syst. Appl. Microbiol.">
        <title>New species of pathogenic Pseudomonas isolated from citrus in Tunisia: Proposal of Pseudomonas kairouanensis sp. nov. and Pseudomonas nabeulensis sp. nov.</title>
        <authorList>
            <person name="Oueslati M."/>
            <person name="Mulet M."/>
            <person name="Gomila M."/>
            <person name="Berge O."/>
            <person name="Hajlaoui M.R."/>
            <person name="Lalucat J."/>
            <person name="Sadfi-Zouaoui N."/>
            <person name="Garcia-Valdes E."/>
        </authorList>
    </citation>
    <scope>NUCLEOTIDE SEQUENCE [LARGE SCALE GENOMIC DNA]</scope>
    <source>
        <strain evidence="13 14">E10B</strain>
    </source>
</reference>
<sequence>MECVMSRFPVDSRFAVLCGALLIPLAHADEHAEHELSPTVITAIAPSSPLTVITNPKDPRQPVPASDGGDYLKTIPGFALVRNGGTNGDPVLRGMFGSRLNILTNGSMMLGACPGRMDAPTSYISPETYDKLTVIKGPQTVLWGPGASAGTILFEREPEQFGELGTRLNASILAGSNGRFDKVIDAAAGGPLGYVRVIGNQAHADDYKDGNNDTVASRYDKWNGDVAVGFTPDADTLLELTAGRGDGEARYAGRGMDGSQFLRESLGLRFEKSNIGDVLDKVEAQVYYNYADHVMDNYSLRTPSGTGMMAGPMASNVDRRTLGARIKATWRWEDVQLIGGLDAQTNEHRQRSSMGIDTYKALPRTKDANFHNYGVFGELTWYAAERDRLITGARLDRASAKDFRQTSATADKTRADTLPSGFVRYEHDINDTTFYAGLGHSERFPDYWELFSPNTGAVGSVNAFDGVKPEKTTQLDFGAQYKTSDLEAWASGYIGRVQDFILFDYKPGMMGTTSQARNVDARIMGGELGAAYKLTRHWKADATLAYAWGKNSSDGKALPQIPPLDARLGLTYSEDDWSAGALWRVVAAQNRIDQNKGNVVGKDFDKSAGFGVFSLNAAYRINKNFKVSTGVDNLFGKAYAEHLNLAGNAGFGYPANDPQAITEPGRTLWTKIDMSF</sequence>
<dbReference type="Pfam" id="PF00593">
    <property type="entry name" value="TonB_dep_Rec_b-barrel"/>
    <property type="match status" value="1"/>
</dbReference>
<keyword evidence="3 8" id="KW-1134">Transmembrane beta strand</keyword>
<evidence type="ECO:0000256" key="5">
    <source>
        <dbReference type="ARBA" id="ARBA00023077"/>
    </source>
</evidence>
<dbReference type="GO" id="GO:0044718">
    <property type="term" value="P:siderophore transmembrane transport"/>
    <property type="evidence" value="ECO:0007669"/>
    <property type="project" value="TreeGrafter"/>
</dbReference>
<protein>
    <submittedName>
        <fullName evidence="13">TonB-dependent copper receptor</fullName>
    </submittedName>
</protein>
<dbReference type="InterPro" id="IPR037066">
    <property type="entry name" value="Plug_dom_sf"/>
</dbReference>
<dbReference type="AlphaFoldDB" id="A0A4Z0AT49"/>
<dbReference type="Proteomes" id="UP000297734">
    <property type="component" value="Unassembled WGS sequence"/>
</dbReference>
<dbReference type="CDD" id="cd01347">
    <property type="entry name" value="ligand_gated_channel"/>
    <property type="match status" value="1"/>
</dbReference>
<dbReference type="InterPro" id="IPR000531">
    <property type="entry name" value="Beta-barrel_TonB"/>
</dbReference>
<evidence type="ECO:0000256" key="7">
    <source>
        <dbReference type="ARBA" id="ARBA00023237"/>
    </source>
</evidence>
<evidence type="ECO:0000256" key="1">
    <source>
        <dbReference type="ARBA" id="ARBA00004571"/>
    </source>
</evidence>
<dbReference type="OrthoDB" id="5332150at2"/>
<feature type="domain" description="TonB-dependent receptor plug" evidence="12">
    <location>
        <begin position="49"/>
        <end position="151"/>
    </location>
</feature>
<dbReference type="GO" id="GO:0015344">
    <property type="term" value="F:siderophore uptake transmembrane transporter activity"/>
    <property type="evidence" value="ECO:0007669"/>
    <property type="project" value="TreeGrafter"/>
</dbReference>
<evidence type="ECO:0000259" key="11">
    <source>
        <dbReference type="Pfam" id="PF00593"/>
    </source>
</evidence>
<evidence type="ECO:0000256" key="10">
    <source>
        <dbReference type="SAM" id="SignalP"/>
    </source>
</evidence>
<dbReference type="InterPro" id="IPR036942">
    <property type="entry name" value="Beta-barrel_TonB_sf"/>
</dbReference>
<feature type="domain" description="TonB-dependent receptor-like beta-barrel" evidence="11">
    <location>
        <begin position="205"/>
        <end position="634"/>
    </location>
</feature>
<dbReference type="PANTHER" id="PTHR30069">
    <property type="entry name" value="TONB-DEPENDENT OUTER MEMBRANE RECEPTOR"/>
    <property type="match status" value="1"/>
</dbReference>
<keyword evidence="6 8" id="KW-0472">Membrane</keyword>
<evidence type="ECO:0000313" key="14">
    <source>
        <dbReference type="Proteomes" id="UP000297734"/>
    </source>
</evidence>
<dbReference type="PROSITE" id="PS52016">
    <property type="entry name" value="TONB_DEPENDENT_REC_3"/>
    <property type="match status" value="1"/>
</dbReference>